<keyword evidence="1" id="KW-0732">Signal</keyword>
<protein>
    <recommendedName>
        <fullName evidence="4">Outer membrane protein beta-barrel domain-containing protein</fullName>
    </recommendedName>
</protein>
<dbReference type="RefSeq" id="WP_284350232.1">
    <property type="nucleotide sequence ID" value="NZ_BRXS01000003.1"/>
</dbReference>
<comment type="caution">
    <text evidence="2">The sequence shown here is derived from an EMBL/GenBank/DDBJ whole genome shotgun (WGS) entry which is preliminary data.</text>
</comment>
<evidence type="ECO:0008006" key="4">
    <source>
        <dbReference type="Google" id="ProtNLM"/>
    </source>
</evidence>
<dbReference type="EMBL" id="BRXS01000003">
    <property type="protein sequence ID" value="GLC25772.1"/>
    <property type="molecule type" value="Genomic_DNA"/>
</dbReference>
<accession>A0AA37Q8P4</accession>
<feature type="chain" id="PRO_5041412840" description="Outer membrane protein beta-barrel domain-containing protein" evidence="1">
    <location>
        <begin position="29"/>
        <end position="181"/>
    </location>
</feature>
<sequence>MSHRPTSARFRTGLATAGLLLVAPLVPAALHAQTQRQLDVHGSYQRGTTTESNAWGAGAQVQLVFGPSSAPVRLGTSLGGDALRPEGGGSMQWNASLDAVAQFGGGAAVTPYVGGSVGANWSTGDEAQWSGARGGLETMAGVQVKLGASDKAPSLKLEERFGYVRGQEHTLGTRVGIVLSL</sequence>
<proteinExistence type="predicted"/>
<evidence type="ECO:0000256" key="1">
    <source>
        <dbReference type="SAM" id="SignalP"/>
    </source>
</evidence>
<reference evidence="2" key="1">
    <citation type="submission" date="2022-08" db="EMBL/GenBank/DDBJ databases">
        <title>Draft genome sequencing of Roseisolibacter agri AW1220.</title>
        <authorList>
            <person name="Tobiishi Y."/>
            <person name="Tonouchi A."/>
        </authorList>
    </citation>
    <scope>NUCLEOTIDE SEQUENCE</scope>
    <source>
        <strain evidence="2">AW1220</strain>
    </source>
</reference>
<dbReference type="SUPFAM" id="SSF56925">
    <property type="entry name" value="OMPA-like"/>
    <property type="match status" value="1"/>
</dbReference>
<dbReference type="Gene3D" id="2.40.160.20">
    <property type="match status" value="1"/>
</dbReference>
<feature type="signal peptide" evidence="1">
    <location>
        <begin position="1"/>
        <end position="28"/>
    </location>
</feature>
<dbReference type="AlphaFoldDB" id="A0AA37Q8P4"/>
<dbReference type="InterPro" id="IPR011250">
    <property type="entry name" value="OMP/PagP_B-barrel"/>
</dbReference>
<organism evidence="2 3">
    <name type="scientific">Roseisolibacter agri</name>
    <dbReference type="NCBI Taxonomy" id="2014610"/>
    <lineage>
        <taxon>Bacteria</taxon>
        <taxon>Pseudomonadati</taxon>
        <taxon>Gemmatimonadota</taxon>
        <taxon>Gemmatimonadia</taxon>
        <taxon>Gemmatimonadales</taxon>
        <taxon>Gemmatimonadaceae</taxon>
        <taxon>Roseisolibacter</taxon>
    </lineage>
</organism>
<gene>
    <name evidence="2" type="ORF">rosag_22850</name>
</gene>
<name>A0AA37Q8P4_9BACT</name>
<dbReference type="Proteomes" id="UP001161325">
    <property type="component" value="Unassembled WGS sequence"/>
</dbReference>
<evidence type="ECO:0000313" key="3">
    <source>
        <dbReference type="Proteomes" id="UP001161325"/>
    </source>
</evidence>
<keyword evidence="3" id="KW-1185">Reference proteome</keyword>
<evidence type="ECO:0000313" key="2">
    <source>
        <dbReference type="EMBL" id="GLC25772.1"/>
    </source>
</evidence>